<dbReference type="STRING" id="673862.BABL1_gene_772"/>
<accession>V6DHN5</accession>
<evidence type="ECO:0000313" key="5">
    <source>
        <dbReference type="Proteomes" id="UP000018769"/>
    </source>
</evidence>
<reference evidence="4 5" key="1">
    <citation type="journal article" date="2015" name="Biol. Direct">
        <title>Babela massiliensis, a representative of a widespread bacterial phylum with unusual adaptations to parasitism in amoebae.</title>
        <authorList>
            <person name="Pagnier I."/>
            <person name="Yutin N."/>
            <person name="Croce O."/>
            <person name="Makarova K.S."/>
            <person name="Wolf Y.I."/>
            <person name="Benamar S."/>
            <person name="Raoult D."/>
            <person name="Koonin E.V."/>
            <person name="La Scola B."/>
        </authorList>
    </citation>
    <scope>NUCLEOTIDE SEQUENCE [LARGE SCALE GENOMIC DNA]</scope>
    <source>
        <strain evidence="5">BABL1</strain>
    </source>
</reference>
<dbReference type="PROSITE" id="PS50088">
    <property type="entry name" value="ANK_REPEAT"/>
    <property type="match status" value="3"/>
</dbReference>
<evidence type="ECO:0000256" key="3">
    <source>
        <dbReference type="PROSITE-ProRule" id="PRU00023"/>
    </source>
</evidence>
<gene>
    <name evidence="4" type="ORF">BABL1_gene_772</name>
</gene>
<dbReference type="PANTHER" id="PTHR24171">
    <property type="entry name" value="ANKYRIN REPEAT DOMAIN-CONTAINING PROTEIN 39-RELATED"/>
    <property type="match status" value="1"/>
</dbReference>
<keyword evidence="2 3" id="KW-0040">ANK repeat</keyword>
<dbReference type="KEGG" id="dpb:BABL1_gene_772"/>
<dbReference type="PANTHER" id="PTHR24171:SF9">
    <property type="entry name" value="ANKYRIN REPEAT DOMAIN-CONTAINING PROTEIN 39"/>
    <property type="match status" value="1"/>
</dbReference>
<dbReference type="SMART" id="SM00248">
    <property type="entry name" value="ANK"/>
    <property type="match status" value="5"/>
</dbReference>
<feature type="repeat" description="ANK" evidence="3">
    <location>
        <begin position="114"/>
        <end position="146"/>
    </location>
</feature>
<keyword evidence="1" id="KW-0677">Repeat</keyword>
<dbReference type="eggNOG" id="COG0666">
    <property type="taxonomic scope" value="Bacteria"/>
</dbReference>
<name>V6DHN5_9BACT</name>
<evidence type="ECO:0000313" key="4">
    <source>
        <dbReference type="EMBL" id="CDK31060.1"/>
    </source>
</evidence>
<proteinExistence type="predicted"/>
<feature type="repeat" description="ANK" evidence="3">
    <location>
        <begin position="147"/>
        <end position="179"/>
    </location>
</feature>
<sequence>MVASKEVAEIIIPECTLANINMKNSCGQSALNIVVHNRDFCKMLIESGADVNSIAGEKVYGSWFKYYLGIKDRIINIQDKYGCTYLMDAALKGDLKRVKYLLANGANLNIKNDNGKSALIYASEKKNIPVIRLLIKYGADIDAQDRYGNTALIIAIRRGYKNLALELISSGALVNLKRKDKLTALYFAIKKGDKEIIEKIKIRVSYNN</sequence>
<dbReference type="EMBL" id="HG793133">
    <property type="protein sequence ID" value="CDK31060.1"/>
    <property type="molecule type" value="Genomic_DNA"/>
</dbReference>
<evidence type="ECO:0000256" key="1">
    <source>
        <dbReference type="ARBA" id="ARBA00022737"/>
    </source>
</evidence>
<protein>
    <submittedName>
        <fullName evidence="4">Ankyrin repeats containing protein</fullName>
    </submittedName>
</protein>
<dbReference type="PROSITE" id="PS50297">
    <property type="entry name" value="ANK_REP_REGION"/>
    <property type="match status" value="2"/>
</dbReference>
<dbReference type="AlphaFoldDB" id="V6DHN5"/>
<dbReference type="HOGENOM" id="CLU_1318959_0_0_7"/>
<feature type="repeat" description="ANK" evidence="3">
    <location>
        <begin position="81"/>
        <end position="113"/>
    </location>
</feature>
<organism evidence="4 5">
    <name type="scientific">Candidatus Babela massiliensis</name>
    <dbReference type="NCBI Taxonomy" id="673862"/>
    <lineage>
        <taxon>Bacteria</taxon>
        <taxon>Candidatus Babelota</taxon>
        <taxon>Candidatus Babeliae</taxon>
        <taxon>Candidatus Babeliales</taxon>
        <taxon>Candidatus Babeliaceae</taxon>
        <taxon>Candidatus Babela</taxon>
    </lineage>
</organism>
<dbReference type="SUPFAM" id="SSF48403">
    <property type="entry name" value="Ankyrin repeat"/>
    <property type="match status" value="1"/>
</dbReference>
<dbReference type="InterPro" id="IPR002110">
    <property type="entry name" value="Ankyrin_rpt"/>
</dbReference>
<dbReference type="Proteomes" id="UP000018769">
    <property type="component" value="Chromosome I"/>
</dbReference>
<dbReference type="InterPro" id="IPR036770">
    <property type="entry name" value="Ankyrin_rpt-contain_sf"/>
</dbReference>
<keyword evidence="5" id="KW-1185">Reference proteome</keyword>
<dbReference type="Gene3D" id="1.25.40.20">
    <property type="entry name" value="Ankyrin repeat-containing domain"/>
    <property type="match status" value="1"/>
</dbReference>
<evidence type="ECO:0000256" key="2">
    <source>
        <dbReference type="ARBA" id="ARBA00023043"/>
    </source>
</evidence>
<dbReference type="OrthoDB" id="9812708at2"/>
<dbReference type="Pfam" id="PF12796">
    <property type="entry name" value="Ank_2"/>
    <property type="match status" value="1"/>
</dbReference>